<comment type="caution">
    <text evidence="2">The sequence shown here is derived from an EMBL/GenBank/DDBJ whole genome shotgun (WGS) entry which is preliminary data.</text>
</comment>
<keyword evidence="1" id="KW-1133">Transmembrane helix</keyword>
<evidence type="ECO:0000313" key="2">
    <source>
        <dbReference type="EMBL" id="TFZ39940.1"/>
    </source>
</evidence>
<dbReference type="Proteomes" id="UP000298381">
    <property type="component" value="Unassembled WGS sequence"/>
</dbReference>
<reference evidence="2 3" key="1">
    <citation type="submission" date="2019-03" db="EMBL/GenBank/DDBJ databases">
        <title>Draft genome sequence data and analysis of a Fermenting Bacterium, Soehngenia longevitae strain 1933PT, isolated from petroleum reservoir in Azerbaijan.</title>
        <authorList>
            <person name="Grouzdev D.S."/>
            <person name="Bidzhieva S.K."/>
            <person name="Sokolova D.S."/>
            <person name="Tourova T.P."/>
            <person name="Poltaraus A.B."/>
            <person name="Nazina T.N."/>
        </authorList>
    </citation>
    <scope>NUCLEOTIDE SEQUENCE [LARGE SCALE GENOMIC DNA]</scope>
    <source>
        <strain evidence="2 3">1933P</strain>
    </source>
</reference>
<organism evidence="2 3">
    <name type="scientific">Soehngenia longivitae</name>
    <dbReference type="NCBI Taxonomy" id="2562294"/>
    <lineage>
        <taxon>Bacteria</taxon>
        <taxon>Bacillati</taxon>
        <taxon>Bacillota</taxon>
        <taxon>Tissierellia</taxon>
        <taxon>Tissierellales</taxon>
        <taxon>Tissierellaceae</taxon>
        <taxon>Soehngenia</taxon>
    </lineage>
</organism>
<proteinExistence type="predicted"/>
<name>A0A4Z0D2F9_9FIRM</name>
<evidence type="ECO:0000313" key="3">
    <source>
        <dbReference type="Proteomes" id="UP000298381"/>
    </source>
</evidence>
<keyword evidence="1" id="KW-0812">Transmembrane</keyword>
<feature type="transmembrane region" description="Helical" evidence="1">
    <location>
        <begin position="6"/>
        <end position="27"/>
    </location>
</feature>
<keyword evidence="3" id="KW-1185">Reference proteome</keyword>
<sequence>MRVNVFIPLGVGVLLAAILMNFSYGSLSDKEIEIEARKLGMIYPEEIKVNINSNENNGGEIND</sequence>
<protein>
    <submittedName>
        <fullName evidence="2">Uncharacterized protein</fullName>
    </submittedName>
</protein>
<dbReference type="OrthoDB" id="1757485at2"/>
<gene>
    <name evidence="2" type="ORF">E4100_06660</name>
</gene>
<evidence type="ECO:0000256" key="1">
    <source>
        <dbReference type="SAM" id="Phobius"/>
    </source>
</evidence>
<dbReference type="EMBL" id="SRIB01000008">
    <property type="protein sequence ID" value="TFZ39940.1"/>
    <property type="molecule type" value="Genomic_DNA"/>
</dbReference>
<dbReference type="AlphaFoldDB" id="A0A4Z0D2F9"/>
<dbReference type="RefSeq" id="WP_135271256.1">
    <property type="nucleotide sequence ID" value="NZ_SRIB01000008.1"/>
</dbReference>
<accession>A0A4Z0D2F9</accession>
<keyword evidence="1" id="KW-0472">Membrane</keyword>